<dbReference type="Gene3D" id="3.40.630.30">
    <property type="match status" value="1"/>
</dbReference>
<keyword evidence="5" id="KW-1185">Reference proteome</keyword>
<evidence type="ECO:0000256" key="1">
    <source>
        <dbReference type="ARBA" id="ARBA00022679"/>
    </source>
</evidence>
<evidence type="ECO:0000259" key="3">
    <source>
        <dbReference type="PROSITE" id="PS51186"/>
    </source>
</evidence>
<sequence>MKTTLSPFQRSDMPELMSWIDSEQACRVWAGSWFQYPFDQQTFSRDCRWQDMPTYVLRDDDGLMLAFGQYYKRLDCCHLARLIVSPRNRRQGLGAQLVVKLVAEGSCRLGLTRASLFVLKSNAGAQELYQSLGFRTCEYPEPEPSLEICHYMVAPVHQNEGMNA</sequence>
<accession>A0ABT1P152</accession>
<evidence type="ECO:0000313" key="4">
    <source>
        <dbReference type="EMBL" id="MCQ3829840.1"/>
    </source>
</evidence>
<protein>
    <submittedName>
        <fullName evidence="4">GNAT family N-acetyltransferase</fullName>
    </submittedName>
</protein>
<dbReference type="SUPFAM" id="SSF55729">
    <property type="entry name" value="Acyl-CoA N-acyltransferases (Nat)"/>
    <property type="match status" value="1"/>
</dbReference>
<evidence type="ECO:0000256" key="2">
    <source>
        <dbReference type="ARBA" id="ARBA00023315"/>
    </source>
</evidence>
<feature type="domain" description="N-acetyltransferase" evidence="3">
    <location>
        <begin position="3"/>
        <end position="155"/>
    </location>
</feature>
<dbReference type="EMBL" id="JACASI010000030">
    <property type="protein sequence ID" value="MCQ3829840.1"/>
    <property type="molecule type" value="Genomic_DNA"/>
</dbReference>
<name>A0ABT1P152_9GAMM</name>
<dbReference type="Proteomes" id="UP001205566">
    <property type="component" value="Unassembled WGS sequence"/>
</dbReference>
<keyword evidence="2" id="KW-0012">Acyltransferase</keyword>
<reference evidence="4" key="1">
    <citation type="thesis" date="2020" institute="Technische Universitat Dresden" country="Dresden, Germany">
        <title>The Agarolytic System of Microbulbifer elongatus PORT2, Isolated from Batu Karas, Pangandaran West Java Indonesia.</title>
        <authorList>
            <person name="Anggraeni S.R."/>
        </authorList>
    </citation>
    <scope>NUCLEOTIDE SEQUENCE</scope>
    <source>
        <strain evidence="4">PORT2</strain>
    </source>
</reference>
<dbReference type="PANTHER" id="PTHR43877">
    <property type="entry name" value="AMINOALKYLPHOSPHONATE N-ACETYLTRANSFERASE-RELATED-RELATED"/>
    <property type="match status" value="1"/>
</dbReference>
<dbReference type="Pfam" id="PF00583">
    <property type="entry name" value="Acetyltransf_1"/>
    <property type="match status" value="1"/>
</dbReference>
<dbReference type="InterPro" id="IPR000182">
    <property type="entry name" value="GNAT_dom"/>
</dbReference>
<dbReference type="InterPro" id="IPR050832">
    <property type="entry name" value="Bact_Acetyltransf"/>
</dbReference>
<evidence type="ECO:0000313" key="5">
    <source>
        <dbReference type="Proteomes" id="UP001205566"/>
    </source>
</evidence>
<proteinExistence type="predicted"/>
<dbReference type="RefSeq" id="WP_369414678.1">
    <property type="nucleotide sequence ID" value="NZ_JACASI010000030.1"/>
</dbReference>
<gene>
    <name evidence="4" type="ORF">HXX02_10320</name>
</gene>
<keyword evidence="1" id="KW-0808">Transferase</keyword>
<dbReference type="InterPro" id="IPR016181">
    <property type="entry name" value="Acyl_CoA_acyltransferase"/>
</dbReference>
<comment type="caution">
    <text evidence="4">The sequence shown here is derived from an EMBL/GenBank/DDBJ whole genome shotgun (WGS) entry which is preliminary data.</text>
</comment>
<dbReference type="CDD" id="cd04301">
    <property type="entry name" value="NAT_SF"/>
    <property type="match status" value="1"/>
</dbReference>
<organism evidence="4 5">
    <name type="scientific">Microbulbifer elongatus</name>
    <dbReference type="NCBI Taxonomy" id="86173"/>
    <lineage>
        <taxon>Bacteria</taxon>
        <taxon>Pseudomonadati</taxon>
        <taxon>Pseudomonadota</taxon>
        <taxon>Gammaproteobacteria</taxon>
        <taxon>Cellvibrionales</taxon>
        <taxon>Microbulbiferaceae</taxon>
        <taxon>Microbulbifer</taxon>
    </lineage>
</organism>
<dbReference type="PROSITE" id="PS51186">
    <property type="entry name" value="GNAT"/>
    <property type="match status" value="1"/>
</dbReference>
<dbReference type="PANTHER" id="PTHR43877:SF2">
    <property type="entry name" value="AMINOALKYLPHOSPHONATE N-ACETYLTRANSFERASE-RELATED"/>
    <property type="match status" value="1"/>
</dbReference>